<dbReference type="EMBL" id="JACTNZ010000002">
    <property type="protein sequence ID" value="KAG5560318.1"/>
    <property type="molecule type" value="Genomic_DNA"/>
</dbReference>
<protein>
    <submittedName>
        <fullName evidence="2">Uncharacterized protein</fullName>
    </submittedName>
</protein>
<proteinExistence type="predicted"/>
<dbReference type="AlphaFoldDB" id="A0AAV6L5I7"/>
<dbReference type="Proteomes" id="UP000823749">
    <property type="component" value="Chromosome 2"/>
</dbReference>
<accession>A0AAV6L5I7</accession>
<name>A0AAV6L5I7_9ERIC</name>
<gene>
    <name evidence="2" type="ORF">RHGRI_003570</name>
</gene>
<keyword evidence="1" id="KW-0812">Transmembrane</keyword>
<feature type="transmembrane region" description="Helical" evidence="1">
    <location>
        <begin position="40"/>
        <end position="60"/>
    </location>
</feature>
<dbReference type="InterPro" id="IPR008637">
    <property type="entry name" value="HR_lesion"/>
</dbReference>
<feature type="transmembrane region" description="Helical" evidence="1">
    <location>
        <begin position="66"/>
        <end position="83"/>
    </location>
</feature>
<evidence type="ECO:0000313" key="3">
    <source>
        <dbReference type="Proteomes" id="UP000823749"/>
    </source>
</evidence>
<dbReference type="PANTHER" id="PTHR31474:SF4">
    <property type="entry name" value="NICOTIANA LESION-INDUCING LIKE"/>
    <property type="match status" value="1"/>
</dbReference>
<organism evidence="2 3">
    <name type="scientific">Rhododendron griersonianum</name>
    <dbReference type="NCBI Taxonomy" id="479676"/>
    <lineage>
        <taxon>Eukaryota</taxon>
        <taxon>Viridiplantae</taxon>
        <taxon>Streptophyta</taxon>
        <taxon>Embryophyta</taxon>
        <taxon>Tracheophyta</taxon>
        <taxon>Spermatophyta</taxon>
        <taxon>Magnoliopsida</taxon>
        <taxon>eudicotyledons</taxon>
        <taxon>Gunneridae</taxon>
        <taxon>Pentapetalae</taxon>
        <taxon>asterids</taxon>
        <taxon>Ericales</taxon>
        <taxon>Ericaceae</taxon>
        <taxon>Ericoideae</taxon>
        <taxon>Rhodoreae</taxon>
        <taxon>Rhododendron</taxon>
    </lineage>
</organism>
<evidence type="ECO:0000313" key="2">
    <source>
        <dbReference type="EMBL" id="KAG5560318.1"/>
    </source>
</evidence>
<dbReference type="Pfam" id="PF05514">
    <property type="entry name" value="HR_lesion"/>
    <property type="match status" value="1"/>
</dbReference>
<evidence type="ECO:0000256" key="1">
    <source>
        <dbReference type="SAM" id="Phobius"/>
    </source>
</evidence>
<sequence length="102" mass="10928">MSSSNRFDEFGTDGGPAAKELSPKLAVVQRFLTSKLGEGVTYFVAASMVLKGLGGALFVFGSSLGAYLLCIAYFGALLYFLGMKNSITKKQLKKKTQKTKTS</sequence>
<keyword evidence="1" id="KW-0472">Membrane</keyword>
<keyword evidence="3" id="KW-1185">Reference proteome</keyword>
<reference evidence="2" key="1">
    <citation type="submission" date="2020-08" db="EMBL/GenBank/DDBJ databases">
        <title>Plant Genome Project.</title>
        <authorList>
            <person name="Zhang R.-G."/>
        </authorList>
    </citation>
    <scope>NUCLEOTIDE SEQUENCE</scope>
    <source>
        <strain evidence="2">WSP0</strain>
        <tissue evidence="2">Leaf</tissue>
    </source>
</reference>
<keyword evidence="1" id="KW-1133">Transmembrane helix</keyword>
<comment type="caution">
    <text evidence="2">The sequence shown here is derived from an EMBL/GenBank/DDBJ whole genome shotgun (WGS) entry which is preliminary data.</text>
</comment>
<dbReference type="PANTHER" id="PTHR31474">
    <property type="entry name" value="HR-LIKE LESION-INDUCER"/>
    <property type="match status" value="1"/>
</dbReference>